<comment type="catalytic activity">
    <reaction evidence="13 14">
        <text>a ubiquinone + reduced [electron-transfer flavoprotein] = a ubiquinol + oxidized [electron-transfer flavoprotein] + H(+)</text>
        <dbReference type="Rhea" id="RHEA:24052"/>
        <dbReference type="Rhea" id="RHEA-COMP:9565"/>
        <dbReference type="Rhea" id="RHEA-COMP:9566"/>
        <dbReference type="Rhea" id="RHEA-COMP:10685"/>
        <dbReference type="Rhea" id="RHEA-COMP:10686"/>
        <dbReference type="ChEBI" id="CHEBI:15378"/>
        <dbReference type="ChEBI" id="CHEBI:16389"/>
        <dbReference type="ChEBI" id="CHEBI:17976"/>
        <dbReference type="ChEBI" id="CHEBI:57692"/>
        <dbReference type="ChEBI" id="CHEBI:58307"/>
        <dbReference type="EC" id="1.5.5.1"/>
    </reaction>
</comment>
<dbReference type="PANTHER" id="PTHR10617">
    <property type="entry name" value="ELECTRON TRANSFER FLAVOPROTEIN-UBIQUINONE OXIDOREDUCTASE"/>
    <property type="match status" value="1"/>
</dbReference>
<comment type="cofactor">
    <cofactor evidence="14">
        <name>[4Fe-4S] cluster</name>
        <dbReference type="ChEBI" id="CHEBI:49883"/>
    </cofactor>
    <text evidence="14">Binds 1 [4Fe-4S] cluster.</text>
</comment>
<keyword evidence="11 14" id="KW-0411">Iron-sulfur</keyword>
<evidence type="ECO:0000256" key="14">
    <source>
        <dbReference type="RuleBase" id="RU366068"/>
    </source>
</evidence>
<evidence type="ECO:0000256" key="1">
    <source>
        <dbReference type="ARBA" id="ARBA00001974"/>
    </source>
</evidence>
<keyword evidence="5 14" id="KW-0285">Flavoprotein</keyword>
<evidence type="ECO:0000256" key="3">
    <source>
        <dbReference type="ARBA" id="ARBA00022448"/>
    </source>
</evidence>
<dbReference type="RefSeq" id="WP_046151930.1">
    <property type="nucleotide sequence ID" value="NZ_CADFGU010000010.1"/>
</dbReference>
<dbReference type="SUPFAM" id="SSF54862">
    <property type="entry name" value="4Fe-4S ferredoxins"/>
    <property type="match status" value="1"/>
</dbReference>
<evidence type="ECO:0000256" key="13">
    <source>
        <dbReference type="ARBA" id="ARBA00052682"/>
    </source>
</evidence>
<dbReference type="Pfam" id="PF01266">
    <property type="entry name" value="DAO"/>
    <property type="match status" value="1"/>
</dbReference>
<dbReference type="GO" id="GO:0051539">
    <property type="term" value="F:4 iron, 4 sulfur cluster binding"/>
    <property type="evidence" value="ECO:0007669"/>
    <property type="project" value="UniProtKB-UniRule"/>
</dbReference>
<keyword evidence="12 14" id="KW-0830">Ubiquinone</keyword>
<protein>
    <recommendedName>
        <fullName evidence="14">Electron transfer flavoprotein-ubiquinone oxidoreductase</fullName>
        <shortName evidence="14">ETF-QO</shortName>
        <ecNumber evidence="14">1.5.5.1</ecNumber>
    </recommendedName>
</protein>
<dbReference type="GO" id="GO:0046872">
    <property type="term" value="F:metal ion binding"/>
    <property type="evidence" value="ECO:0007669"/>
    <property type="project" value="UniProtKB-KW"/>
</dbReference>
<keyword evidence="4" id="KW-0004">4Fe-4S</keyword>
<dbReference type="PANTHER" id="PTHR10617:SF107">
    <property type="entry name" value="ELECTRON TRANSFER FLAVOPROTEIN-UBIQUINONE OXIDOREDUCTASE, MITOCHONDRIAL"/>
    <property type="match status" value="1"/>
</dbReference>
<keyword evidence="7 14" id="KW-0274">FAD</keyword>
<keyword evidence="8 14" id="KW-0249">Electron transport</keyword>
<dbReference type="InterPro" id="IPR036188">
    <property type="entry name" value="FAD/NAD-bd_sf"/>
</dbReference>
<evidence type="ECO:0000313" key="17">
    <source>
        <dbReference type="Proteomes" id="UP000033618"/>
    </source>
</evidence>
<dbReference type="EC" id="1.5.5.1" evidence="14"/>
<accession>A0A0F5K5E5</accession>
<dbReference type="Gene3D" id="3.30.9.90">
    <property type="match status" value="1"/>
</dbReference>
<reference evidence="16 17" key="1">
    <citation type="submission" date="2015-03" db="EMBL/GenBank/DDBJ databases">
        <title>Draft Genome Sequence of Burkholderia andropogonis type strain ICMP2807, isolated from Sorghum bicolor.</title>
        <authorList>
            <person name="Lopes-Santos L."/>
            <person name="Castro D.B."/>
            <person name="Ottoboni L.M."/>
            <person name="Park D."/>
            <person name="Weirc B.S."/>
            <person name="Destefano S.A."/>
        </authorList>
    </citation>
    <scope>NUCLEOTIDE SEQUENCE [LARGE SCALE GENOMIC DNA]</scope>
    <source>
        <strain evidence="16 17">ICMP2807</strain>
    </source>
</reference>
<evidence type="ECO:0000256" key="12">
    <source>
        <dbReference type="ARBA" id="ARBA00023075"/>
    </source>
</evidence>
<dbReference type="Gene3D" id="3.50.50.60">
    <property type="entry name" value="FAD/NAD(P)-binding domain"/>
    <property type="match status" value="1"/>
</dbReference>
<dbReference type="EMBL" id="LAQU01000001">
    <property type="protein sequence ID" value="KKB65323.1"/>
    <property type="molecule type" value="Genomic_DNA"/>
</dbReference>
<proteinExistence type="predicted"/>
<dbReference type="Gene3D" id="3.30.70.20">
    <property type="match status" value="1"/>
</dbReference>
<dbReference type="FunFam" id="3.30.70.20:FF:000012">
    <property type="entry name" value="Electron transfer flavoprotein-ubiquinone oxidoreductase, mitochondrial"/>
    <property type="match status" value="1"/>
</dbReference>
<gene>
    <name evidence="16" type="ORF">WM40_01640</name>
</gene>
<dbReference type="Pfam" id="PF21162">
    <property type="entry name" value="ETFQO_UQ-bd"/>
    <property type="match status" value="1"/>
</dbReference>
<dbReference type="STRING" id="28092.WM40_01640"/>
<evidence type="ECO:0000256" key="6">
    <source>
        <dbReference type="ARBA" id="ARBA00022723"/>
    </source>
</evidence>
<name>A0A0F5K5E5_9BURK</name>
<dbReference type="SUPFAM" id="SSF51905">
    <property type="entry name" value="FAD/NAD(P)-binding domain"/>
    <property type="match status" value="1"/>
</dbReference>
<dbReference type="Pfam" id="PF05187">
    <property type="entry name" value="Fer4_ETF_QO"/>
    <property type="match status" value="1"/>
</dbReference>
<evidence type="ECO:0000256" key="8">
    <source>
        <dbReference type="ARBA" id="ARBA00022982"/>
    </source>
</evidence>
<evidence type="ECO:0000256" key="7">
    <source>
        <dbReference type="ARBA" id="ARBA00022827"/>
    </source>
</evidence>
<keyword evidence="17" id="KW-1185">Reference proteome</keyword>
<feature type="domain" description="4Fe-4S ferredoxin-type" evidence="15">
    <location>
        <begin position="526"/>
        <end position="555"/>
    </location>
</feature>
<evidence type="ECO:0000256" key="9">
    <source>
        <dbReference type="ARBA" id="ARBA00023002"/>
    </source>
</evidence>
<dbReference type="Proteomes" id="UP000033618">
    <property type="component" value="Unassembled WGS sequence"/>
</dbReference>
<sequence length="566" mass="60869">MQNPALVEQYGPRESMEYDVVVVGGGPAGLSTAIRLKQRAAEKGTDISVCVLEKGSEPGAHILSGAVMDPRGLDELIPDWKAQGAPLNVPVTEDTFLFLTKDGARSVPAWLLPDNFKNHGNYVVSLANVTRWLAQQAETLGVEVFAGFPAAEVLYDANGAVRGVATGNMGVGKDGQPTANFQLGMELLAKYTVFAEGSRGNLGRELIAHFDLAKDADPQVHGLGIKEVWEIDPSRHKAGRVMHTAGWPLDTDTYGGSFLYHLDNNQVVVGFVVGLGYSNPYLSPFEEFQRYKTHPAIRQILEGGKRLSYGARAITAGGLMSLPKLVFPGGALVGCDAGFLNASRIKGSHAAIKSGMMAADAIYDAVTAGTVPDGVNAPRRAAELAAYPAAFDASWLKQELHRARNFKQWMSKGLYLGTLMVGIEQKLLGGNVPWTLHHKHADHETLKPASECTPITYPKPDGVLTFDRLSSVFLSNTNHEENQPAHLTLKDPSVPVKVNLAQYAGPESRFCPAGVYEFAKDEGGAERLVINAQNCVHCKTCDIKDPTQNIVWVTPEGGGGPNYGAM</sequence>
<dbReference type="AlphaFoldDB" id="A0A0F5K5E5"/>
<dbReference type="PRINTS" id="PR00420">
    <property type="entry name" value="RNGMNOXGNASE"/>
</dbReference>
<dbReference type="SUPFAM" id="SSF54373">
    <property type="entry name" value="FAD-linked reductases, C-terminal domain"/>
    <property type="match status" value="1"/>
</dbReference>
<comment type="function">
    <text evidence="2 14">Accepts electrons from ETF and reduces ubiquinone.</text>
</comment>
<dbReference type="InterPro" id="IPR040156">
    <property type="entry name" value="ETF-QO"/>
</dbReference>
<dbReference type="InterPro" id="IPR007859">
    <property type="entry name" value="ETF-QO/FixX_C"/>
</dbReference>
<keyword evidence="10 14" id="KW-0408">Iron</keyword>
<organism evidence="16 17">
    <name type="scientific">Robbsia andropogonis</name>
    <dbReference type="NCBI Taxonomy" id="28092"/>
    <lineage>
        <taxon>Bacteria</taxon>
        <taxon>Pseudomonadati</taxon>
        <taxon>Pseudomonadota</taxon>
        <taxon>Betaproteobacteria</taxon>
        <taxon>Burkholderiales</taxon>
        <taxon>Burkholderiaceae</taxon>
        <taxon>Robbsia</taxon>
    </lineage>
</organism>
<evidence type="ECO:0000256" key="4">
    <source>
        <dbReference type="ARBA" id="ARBA00022485"/>
    </source>
</evidence>
<dbReference type="InterPro" id="IPR017896">
    <property type="entry name" value="4Fe4S_Fe-S-bd"/>
</dbReference>
<dbReference type="InterPro" id="IPR049398">
    <property type="entry name" value="ETF-QO/FixC_UQ-bd"/>
</dbReference>
<keyword evidence="3 14" id="KW-0813">Transport</keyword>
<evidence type="ECO:0000256" key="10">
    <source>
        <dbReference type="ARBA" id="ARBA00023004"/>
    </source>
</evidence>
<dbReference type="PATRIC" id="fig|28092.6.peg.379"/>
<comment type="cofactor">
    <cofactor evidence="1 14">
        <name>FAD</name>
        <dbReference type="ChEBI" id="CHEBI:57692"/>
    </cofactor>
</comment>
<evidence type="ECO:0000256" key="11">
    <source>
        <dbReference type="ARBA" id="ARBA00023014"/>
    </source>
</evidence>
<dbReference type="OrthoDB" id="9766632at2"/>
<keyword evidence="9 14" id="KW-0560">Oxidoreductase</keyword>
<evidence type="ECO:0000313" key="16">
    <source>
        <dbReference type="EMBL" id="KKB65323.1"/>
    </source>
</evidence>
<evidence type="ECO:0000256" key="2">
    <source>
        <dbReference type="ARBA" id="ARBA00002819"/>
    </source>
</evidence>
<dbReference type="PROSITE" id="PS51379">
    <property type="entry name" value="4FE4S_FER_2"/>
    <property type="match status" value="1"/>
</dbReference>
<keyword evidence="6 14" id="KW-0479">Metal-binding</keyword>
<comment type="caution">
    <text evidence="16">The sequence shown here is derived from an EMBL/GenBank/DDBJ whole genome shotgun (WGS) entry which is preliminary data.</text>
</comment>
<evidence type="ECO:0000259" key="15">
    <source>
        <dbReference type="PROSITE" id="PS51379"/>
    </source>
</evidence>
<dbReference type="InterPro" id="IPR006076">
    <property type="entry name" value="FAD-dep_OxRdtase"/>
</dbReference>
<evidence type="ECO:0000256" key="5">
    <source>
        <dbReference type="ARBA" id="ARBA00022630"/>
    </source>
</evidence>
<dbReference type="GO" id="GO:0004174">
    <property type="term" value="F:electron-transferring-flavoprotein dehydrogenase activity"/>
    <property type="evidence" value="ECO:0007669"/>
    <property type="project" value="UniProtKB-UniRule"/>
</dbReference>